<evidence type="ECO:0000313" key="1">
    <source>
        <dbReference type="EMBL" id="ALP95053.1"/>
    </source>
</evidence>
<protein>
    <recommendedName>
        <fullName evidence="3">Glycine zipper domain-containing protein</fullName>
    </recommendedName>
</protein>
<reference evidence="2" key="2">
    <citation type="submission" date="2015-04" db="EMBL/GenBank/DDBJ databases">
        <title>A butyrogenic pathway from the amino acid lysine in a human gut commensal.</title>
        <authorList>
            <person name="de Vos W.M."/>
            <person name="Bui N.T.P."/>
            <person name="Plugge C.M."/>
            <person name="Ritari J."/>
        </authorList>
    </citation>
    <scope>NUCLEOTIDE SEQUENCE [LARGE SCALE GENOMIC DNA]</scope>
    <source>
        <strain evidence="2">AF211</strain>
    </source>
</reference>
<evidence type="ECO:0008006" key="3">
    <source>
        <dbReference type="Google" id="ProtNLM"/>
    </source>
</evidence>
<dbReference type="AlphaFoldDB" id="A0A0S2W6R3"/>
<evidence type="ECO:0000313" key="2">
    <source>
        <dbReference type="Proteomes" id="UP000064844"/>
    </source>
</evidence>
<keyword evidence="2" id="KW-1185">Reference proteome</keyword>
<name>A0A0S2W6R3_9FIRM</name>
<reference evidence="1 2" key="1">
    <citation type="journal article" date="2015" name="Nat. Commun.">
        <title>Production of butyrate from lysine and the Amadori product fructoselysine by a human gut commensal.</title>
        <authorList>
            <person name="Bui T.P."/>
            <person name="Ritari J."/>
            <person name="Boeren S."/>
            <person name="de Waard P."/>
            <person name="Plugge C.M."/>
            <person name="de Vos W.M."/>
        </authorList>
    </citation>
    <scope>NUCLEOTIDE SEQUENCE [LARGE SCALE GENOMIC DNA]</scope>
    <source>
        <strain evidence="1 2">AF211</strain>
    </source>
</reference>
<dbReference type="KEGG" id="ibu:IB211_02662"/>
<accession>A0A0S2W6R3</accession>
<dbReference type="EMBL" id="CP011307">
    <property type="protein sequence ID" value="ALP95053.1"/>
    <property type="molecule type" value="Genomic_DNA"/>
</dbReference>
<dbReference type="RefSeq" id="WP_058118302.1">
    <property type="nucleotide sequence ID" value="NZ_CALICV010000088.1"/>
</dbReference>
<dbReference type="Proteomes" id="UP000064844">
    <property type="component" value="Chromosome"/>
</dbReference>
<gene>
    <name evidence="1" type="ORF">IB211_02662</name>
</gene>
<organism evidence="1 2">
    <name type="scientific">Intestinimonas butyriciproducens</name>
    <dbReference type="NCBI Taxonomy" id="1297617"/>
    <lineage>
        <taxon>Bacteria</taxon>
        <taxon>Bacillati</taxon>
        <taxon>Bacillota</taxon>
        <taxon>Clostridia</taxon>
        <taxon>Eubacteriales</taxon>
        <taxon>Intestinimonas</taxon>
    </lineage>
</organism>
<proteinExistence type="predicted"/>
<dbReference type="STRING" id="1297617.IB211_02662"/>
<sequence length="88" mass="10023">MARKKKDRESHSGPYNPYFGKFEDESQMAKRPFFTWILVVPGAVLGVFIGMKVQEPVLGPVFGGIMGIAVGSLIDKRREKRREEREKP</sequence>